<protein>
    <submittedName>
        <fullName evidence="3">Universal stress protein family protein</fullName>
    </submittedName>
</protein>
<dbReference type="AlphaFoldDB" id="A0A654LZC7"/>
<feature type="domain" description="UspA" evidence="2">
    <location>
        <begin position="8"/>
        <end position="150"/>
    </location>
</feature>
<evidence type="ECO:0000313" key="4">
    <source>
        <dbReference type="Proteomes" id="UP000058925"/>
    </source>
</evidence>
<dbReference type="Proteomes" id="UP000058925">
    <property type="component" value="Chromosome"/>
</dbReference>
<comment type="similarity">
    <text evidence="1">Belongs to the universal stress protein A family.</text>
</comment>
<dbReference type="Pfam" id="PF00582">
    <property type="entry name" value="Usp"/>
    <property type="match status" value="1"/>
</dbReference>
<dbReference type="CDD" id="cd00293">
    <property type="entry name" value="USP-like"/>
    <property type="match status" value="1"/>
</dbReference>
<keyword evidence="4" id="KW-1185">Reference proteome</keyword>
<dbReference type="KEGG" id="taa:NMY3_02607"/>
<dbReference type="GeneID" id="60422541"/>
<evidence type="ECO:0000259" key="2">
    <source>
        <dbReference type="Pfam" id="PF00582"/>
    </source>
</evidence>
<dbReference type="Gene3D" id="3.40.50.620">
    <property type="entry name" value="HUPs"/>
    <property type="match status" value="1"/>
</dbReference>
<dbReference type="SUPFAM" id="SSF52402">
    <property type="entry name" value="Adenine nucleotide alpha hydrolases-like"/>
    <property type="match status" value="1"/>
</dbReference>
<name>A0A654LZC7_9ARCH</name>
<accession>A0A654LZC7</accession>
<dbReference type="PANTHER" id="PTHR46268">
    <property type="entry name" value="STRESS RESPONSE PROTEIN NHAX"/>
    <property type="match status" value="1"/>
</dbReference>
<gene>
    <name evidence="3" type="ORF">NMY3_02607</name>
</gene>
<dbReference type="EMBL" id="CP012850">
    <property type="protein sequence ID" value="ALI36798.1"/>
    <property type="molecule type" value="Genomic_DNA"/>
</dbReference>
<proteinExistence type="inferred from homology"/>
<dbReference type="RefSeq" id="WP_196816007.1">
    <property type="nucleotide sequence ID" value="NZ_CP012850.1"/>
</dbReference>
<evidence type="ECO:0000313" key="3">
    <source>
        <dbReference type="EMBL" id="ALI36798.1"/>
    </source>
</evidence>
<dbReference type="InterPro" id="IPR006016">
    <property type="entry name" value="UspA"/>
</dbReference>
<sequence>MYKDLNISRILVGIDGSEYSIRALEFSKNLAHKYNSQIIAFTAFNIPDMYKIFEKREEDYNTISIEKEIRELKILLSNLTKKAIEEGINLKSVFYDTKLTPDLAMTEYAESEGVNHIVIGYRGRSFENLLIGNIATSIVKISKCSVTIIK</sequence>
<reference evidence="4" key="1">
    <citation type="submission" date="2015-10" db="EMBL/GenBank/DDBJ databases">
        <title>Niche specialization of a soil ammonia-oxidizing archaeon, Candidatus Nitrosocosmicus oleophilus.</title>
        <authorList>
            <person name="Jung M.-Y."/>
            <person name="Rhee S.-K."/>
        </authorList>
    </citation>
    <scope>NUCLEOTIDE SEQUENCE [LARGE SCALE GENOMIC DNA]</scope>
    <source>
        <strain evidence="4">MY3</strain>
    </source>
</reference>
<organism evidence="3 4">
    <name type="scientific">Candidatus Nitrosocosmicus oleophilus</name>
    <dbReference type="NCBI Taxonomy" id="1353260"/>
    <lineage>
        <taxon>Archaea</taxon>
        <taxon>Nitrososphaerota</taxon>
        <taxon>Nitrososphaeria</taxon>
        <taxon>Nitrososphaerales</taxon>
        <taxon>Nitrososphaeraceae</taxon>
        <taxon>Candidatus Nitrosocosmicus</taxon>
    </lineage>
</organism>
<evidence type="ECO:0000256" key="1">
    <source>
        <dbReference type="ARBA" id="ARBA00008791"/>
    </source>
</evidence>
<dbReference type="InterPro" id="IPR006015">
    <property type="entry name" value="Universal_stress_UspA"/>
</dbReference>
<dbReference type="PANTHER" id="PTHR46268:SF6">
    <property type="entry name" value="UNIVERSAL STRESS PROTEIN UP12"/>
    <property type="match status" value="1"/>
</dbReference>
<dbReference type="PRINTS" id="PR01438">
    <property type="entry name" value="UNVRSLSTRESS"/>
</dbReference>
<dbReference type="InterPro" id="IPR014729">
    <property type="entry name" value="Rossmann-like_a/b/a_fold"/>
</dbReference>
<dbReference type="OrthoDB" id="105697at2157"/>